<dbReference type="EC" id="2.3.2.27" evidence="3"/>
<keyword evidence="10" id="KW-0862">Zinc</keyword>
<dbReference type="GO" id="GO:0005741">
    <property type="term" value="C:mitochondrial outer membrane"/>
    <property type="evidence" value="ECO:0007669"/>
    <property type="project" value="UniProtKB-SubCell"/>
</dbReference>
<keyword evidence="6" id="KW-0479">Metal-binding</keyword>
<evidence type="ECO:0000256" key="12">
    <source>
        <dbReference type="ARBA" id="ARBA00023128"/>
    </source>
</evidence>
<reference evidence="17" key="1">
    <citation type="submission" date="2023-09" db="UniProtKB">
        <authorList>
            <consortium name="Ensembl"/>
        </authorList>
    </citation>
    <scope>IDENTIFICATION</scope>
</reference>
<gene>
    <name evidence="19" type="primary">LOC103356890</name>
</gene>
<evidence type="ECO:0000313" key="17">
    <source>
        <dbReference type="Ensembl" id="ENSSPAP00000020510.1"/>
    </source>
</evidence>
<evidence type="ECO:0000256" key="1">
    <source>
        <dbReference type="ARBA" id="ARBA00000900"/>
    </source>
</evidence>
<name>A0A3B5AI64_9TELE</name>
<dbReference type="PANTHER" id="PTHR12183">
    <property type="entry name" value="MITOCHONDRIAL UBIQUITIN LIGASE ACTIVATOR OF NFKB 1"/>
    <property type="match status" value="1"/>
</dbReference>
<sequence>MDGFQVNFTEAMCLGASLALSGICYYVYRKSQTTVDELNNAPHFIIDGTLRDVLKVTPQAYLQYAVIEGVVKPEGEPLKSDFHKEISGVLQKFVLREHRLVWNSFLRRWTDDERVLHERVNATPFLLVGSDETEVKVLRPLQASGMHMEVIHEKFHQVNYGFTDLVGQFLSGQKPKGQLEIEEILKVGTTLTGVGELILNTDGTLILQPPSNGSEYFLSIADFDTLQGEKQNEAVCWKTLAVAFALAGAAVLVWVGLRHYRRLQVRWEQEKERREFERLQAEAPRLPAPADPGAGNDNHTENVCVICLSQPRDCILLNCGHVCCCYTCYQALPQRKCPICRQEISRVVPIYHT</sequence>
<keyword evidence="18" id="KW-1185">Reference proteome</keyword>
<dbReference type="PROSITE" id="PS50089">
    <property type="entry name" value="ZF_RING_2"/>
    <property type="match status" value="1"/>
</dbReference>
<evidence type="ECO:0000313" key="19">
    <source>
        <dbReference type="RefSeq" id="XP_008279436.1"/>
    </source>
</evidence>
<dbReference type="RefSeq" id="XP_008279436.1">
    <property type="nucleotide sequence ID" value="XM_008281214.1"/>
</dbReference>
<comment type="subcellular location">
    <subcellularLocation>
        <location evidence="2">Mitochondrion outer membrane</location>
        <topology evidence="2">Multi-pass membrane protein</topology>
    </subcellularLocation>
</comment>
<evidence type="ECO:0000256" key="8">
    <source>
        <dbReference type="ARBA" id="ARBA00022786"/>
    </source>
</evidence>
<evidence type="ECO:0000256" key="2">
    <source>
        <dbReference type="ARBA" id="ARBA00004374"/>
    </source>
</evidence>
<dbReference type="SUPFAM" id="SSF57850">
    <property type="entry name" value="RING/U-box"/>
    <property type="match status" value="1"/>
</dbReference>
<evidence type="ECO:0000256" key="6">
    <source>
        <dbReference type="ARBA" id="ARBA00022723"/>
    </source>
</evidence>
<evidence type="ECO:0000256" key="15">
    <source>
        <dbReference type="SAM" id="Phobius"/>
    </source>
</evidence>
<dbReference type="GO" id="GO:0061630">
    <property type="term" value="F:ubiquitin protein ligase activity"/>
    <property type="evidence" value="ECO:0007669"/>
    <property type="project" value="UniProtKB-EC"/>
</dbReference>
<evidence type="ECO:0000313" key="18">
    <source>
        <dbReference type="Proteomes" id="UP000694891"/>
    </source>
</evidence>
<feature type="transmembrane region" description="Helical" evidence="15">
    <location>
        <begin position="237"/>
        <end position="257"/>
    </location>
</feature>
<keyword evidence="12" id="KW-0496">Mitochondrion</keyword>
<keyword evidence="7 14" id="KW-0863">Zinc-finger</keyword>
<keyword evidence="4" id="KW-0808">Transferase</keyword>
<dbReference type="InterPro" id="IPR013083">
    <property type="entry name" value="Znf_RING/FYVE/PHD"/>
</dbReference>
<keyword evidence="9" id="KW-1000">Mitochondrion outer membrane</keyword>
<dbReference type="CTD" id="553180"/>
<dbReference type="Gene3D" id="3.30.40.10">
    <property type="entry name" value="Zinc/RING finger domain, C3HC4 (zinc finger)"/>
    <property type="match status" value="1"/>
</dbReference>
<dbReference type="Pfam" id="PF13920">
    <property type="entry name" value="zf-C3HC4_3"/>
    <property type="match status" value="1"/>
</dbReference>
<evidence type="ECO:0000256" key="7">
    <source>
        <dbReference type="ARBA" id="ARBA00022771"/>
    </source>
</evidence>
<keyword evidence="5 15" id="KW-0812">Transmembrane</keyword>
<dbReference type="PANTHER" id="PTHR12183:SF6">
    <property type="entry name" value="RING-TYPE E3 UBIQUITIN TRANSFERASE"/>
    <property type="match status" value="1"/>
</dbReference>
<dbReference type="Ensembl" id="ENSSPAT00000020825.1">
    <property type="protein sequence ID" value="ENSSPAP00000020510.1"/>
    <property type="gene ID" value="ENSSPAG00000015479.1"/>
</dbReference>
<keyword evidence="11 15" id="KW-1133">Transmembrane helix</keyword>
<feature type="domain" description="RING-type" evidence="16">
    <location>
        <begin position="304"/>
        <end position="341"/>
    </location>
</feature>
<dbReference type="STRING" id="144197.ENSSPAP00000020510"/>
<evidence type="ECO:0000256" key="3">
    <source>
        <dbReference type="ARBA" id="ARBA00012483"/>
    </source>
</evidence>
<evidence type="ECO:0000256" key="4">
    <source>
        <dbReference type="ARBA" id="ARBA00022679"/>
    </source>
</evidence>
<dbReference type="InterPro" id="IPR051652">
    <property type="entry name" value="MDM2_MDM4_MUL1"/>
</dbReference>
<comment type="catalytic activity">
    <reaction evidence="1">
        <text>S-ubiquitinyl-[E2 ubiquitin-conjugating enzyme]-L-cysteine + [acceptor protein]-L-lysine = [E2 ubiquitin-conjugating enzyme]-L-cysteine + N(6)-ubiquitinyl-[acceptor protein]-L-lysine.</text>
        <dbReference type="EC" id="2.3.2.27"/>
    </reaction>
</comment>
<evidence type="ECO:0000256" key="9">
    <source>
        <dbReference type="ARBA" id="ARBA00022787"/>
    </source>
</evidence>
<keyword evidence="8" id="KW-0833">Ubl conjugation pathway</keyword>
<evidence type="ECO:0000256" key="11">
    <source>
        <dbReference type="ARBA" id="ARBA00022989"/>
    </source>
</evidence>
<reference evidence="19" key="2">
    <citation type="submission" date="2025-04" db="UniProtKB">
        <authorList>
            <consortium name="RefSeq"/>
        </authorList>
    </citation>
    <scope>IDENTIFICATION</scope>
</reference>
<dbReference type="GeneTree" id="ENSGT00390000012141"/>
<dbReference type="GO" id="GO:0016567">
    <property type="term" value="P:protein ubiquitination"/>
    <property type="evidence" value="ECO:0007669"/>
    <property type="project" value="InterPro"/>
</dbReference>
<organism evidence="17">
    <name type="scientific">Stegastes partitus</name>
    <name type="common">bicolor damselfish</name>
    <dbReference type="NCBI Taxonomy" id="144197"/>
    <lineage>
        <taxon>Eukaryota</taxon>
        <taxon>Metazoa</taxon>
        <taxon>Chordata</taxon>
        <taxon>Craniata</taxon>
        <taxon>Vertebrata</taxon>
        <taxon>Euteleostomi</taxon>
        <taxon>Actinopterygii</taxon>
        <taxon>Neopterygii</taxon>
        <taxon>Teleostei</taxon>
        <taxon>Neoteleostei</taxon>
        <taxon>Acanthomorphata</taxon>
        <taxon>Ovalentaria</taxon>
        <taxon>Pomacentridae</taxon>
        <taxon>Stegastes</taxon>
    </lineage>
</organism>
<dbReference type="OrthoDB" id="1711136at2759"/>
<proteinExistence type="predicted"/>
<dbReference type="Proteomes" id="UP000694891">
    <property type="component" value="Unplaced"/>
</dbReference>
<dbReference type="Pfam" id="PF12483">
    <property type="entry name" value="GIDE"/>
    <property type="match status" value="1"/>
</dbReference>
<evidence type="ECO:0000256" key="5">
    <source>
        <dbReference type="ARBA" id="ARBA00022692"/>
    </source>
</evidence>
<evidence type="ECO:0000256" key="13">
    <source>
        <dbReference type="ARBA" id="ARBA00023136"/>
    </source>
</evidence>
<dbReference type="InterPro" id="IPR022170">
    <property type="entry name" value="MUL1-like"/>
</dbReference>
<protein>
    <recommendedName>
        <fullName evidence="3">RING-type E3 ubiquitin transferase</fullName>
        <ecNumber evidence="3">2.3.2.27</ecNumber>
    </recommendedName>
</protein>
<dbReference type="AlphaFoldDB" id="A0A3B5AI64"/>
<keyword evidence="13 15" id="KW-0472">Membrane</keyword>
<evidence type="ECO:0000256" key="14">
    <source>
        <dbReference type="PROSITE-ProRule" id="PRU00175"/>
    </source>
</evidence>
<dbReference type="GO" id="GO:0008270">
    <property type="term" value="F:zinc ion binding"/>
    <property type="evidence" value="ECO:0007669"/>
    <property type="project" value="UniProtKB-KW"/>
</dbReference>
<accession>A0A3B5AI64</accession>
<dbReference type="InterPro" id="IPR001841">
    <property type="entry name" value="Znf_RING"/>
</dbReference>
<evidence type="ECO:0000259" key="16">
    <source>
        <dbReference type="PROSITE" id="PS50089"/>
    </source>
</evidence>
<evidence type="ECO:0000256" key="10">
    <source>
        <dbReference type="ARBA" id="ARBA00022833"/>
    </source>
</evidence>